<evidence type="ECO:0000313" key="3">
    <source>
        <dbReference type="Proteomes" id="UP000838763"/>
    </source>
</evidence>
<evidence type="ECO:0000313" key="2">
    <source>
        <dbReference type="EMBL" id="CAI4215705.1"/>
    </source>
</evidence>
<protein>
    <submittedName>
        <fullName evidence="2">Uncharacterized protein</fullName>
    </submittedName>
</protein>
<feature type="region of interest" description="Disordered" evidence="1">
    <location>
        <begin position="270"/>
        <end position="291"/>
    </location>
</feature>
<feature type="compositionally biased region" description="Basic and acidic residues" evidence="1">
    <location>
        <begin position="1"/>
        <end position="12"/>
    </location>
</feature>
<accession>A0A9P1H5H2</accession>
<gene>
    <name evidence="2" type="ORF">PPNO1_LOCUS5412</name>
</gene>
<sequence length="403" mass="42697">MQSPSVKKDTRPKGSINKLDISHPEPLETLNEGEVAALDTEILERARLQGNFDLFADLALDEFPTVRRGYVDGLRANRARYYPGDPEAGDSSLLSGHKQRHTVNSRHSYAGGNPQSTVAVSRAQSTSKAAAGAQGDAQEAKLPSSSVGSRTGFLPSPVRPESSIQTTTALAYHDPHEINRRYKRLHKGSDALSSHSVEAPLVAHGAGIAMNEKGSGDGPKIHNADSLTHRISRKPVGGGPQASGLASALPEAHQLLGASVSSSHDHHRPMIFIGRGANNGSGQNVGNQTEPDKGIAFRLDEILGSPHVEPSATRVVGQFKASSNANTETHKQHMHGPSKNEGVKEYSPSTTDDSEDLSNSSDATVIVRRLGSDEEGPAEPAKAPFSSLSEASQESNGVPRLPQ</sequence>
<comment type="caution">
    <text evidence="2">The sequence shown here is derived from an EMBL/GenBank/DDBJ whole genome shotgun (WGS) entry which is preliminary data.</text>
</comment>
<feature type="compositionally biased region" description="Polar residues" evidence="1">
    <location>
        <begin position="113"/>
        <end position="128"/>
    </location>
</feature>
<feature type="region of interest" description="Disordered" evidence="1">
    <location>
        <begin position="80"/>
        <end position="168"/>
    </location>
</feature>
<feature type="region of interest" description="Disordered" evidence="1">
    <location>
        <begin position="1"/>
        <end position="27"/>
    </location>
</feature>
<dbReference type="AlphaFoldDB" id="A0A9P1H5H2"/>
<evidence type="ECO:0000256" key="1">
    <source>
        <dbReference type="SAM" id="MobiDB-lite"/>
    </source>
</evidence>
<dbReference type="EMBL" id="CALLCH030000012">
    <property type="protein sequence ID" value="CAI4215705.1"/>
    <property type="molecule type" value="Genomic_DNA"/>
</dbReference>
<reference evidence="2" key="1">
    <citation type="submission" date="2022-11" db="EMBL/GenBank/DDBJ databases">
        <authorList>
            <person name="Scott C."/>
            <person name="Bruce N."/>
        </authorList>
    </citation>
    <scope>NUCLEOTIDE SEQUENCE</scope>
</reference>
<organism evidence="2 3">
    <name type="scientific">Parascedosporium putredinis</name>
    <dbReference type="NCBI Taxonomy" id="1442378"/>
    <lineage>
        <taxon>Eukaryota</taxon>
        <taxon>Fungi</taxon>
        <taxon>Dikarya</taxon>
        <taxon>Ascomycota</taxon>
        <taxon>Pezizomycotina</taxon>
        <taxon>Sordariomycetes</taxon>
        <taxon>Hypocreomycetidae</taxon>
        <taxon>Microascales</taxon>
        <taxon>Microascaceae</taxon>
        <taxon>Parascedosporium</taxon>
    </lineage>
</organism>
<keyword evidence="3" id="KW-1185">Reference proteome</keyword>
<feature type="compositionally biased region" description="Polar residues" evidence="1">
    <location>
        <begin position="386"/>
        <end position="396"/>
    </location>
</feature>
<feature type="region of interest" description="Disordered" evidence="1">
    <location>
        <begin position="324"/>
        <end position="403"/>
    </location>
</feature>
<proteinExistence type="predicted"/>
<dbReference type="Proteomes" id="UP000838763">
    <property type="component" value="Unassembled WGS sequence"/>
</dbReference>
<feature type="compositionally biased region" description="Polar residues" evidence="1">
    <location>
        <begin position="278"/>
        <end position="289"/>
    </location>
</feature>
<name>A0A9P1H5H2_9PEZI</name>
<feature type="compositionally biased region" description="Polar residues" evidence="1">
    <location>
        <begin position="347"/>
        <end position="363"/>
    </location>
</feature>